<dbReference type="SUPFAM" id="SSF46894">
    <property type="entry name" value="C-terminal effector domain of the bipartite response regulators"/>
    <property type="match status" value="1"/>
</dbReference>
<gene>
    <name evidence="4" type="ORF">F6X53_24980</name>
</gene>
<dbReference type="InterPro" id="IPR001867">
    <property type="entry name" value="OmpR/PhoB-type_DNA-bd"/>
</dbReference>
<dbReference type="InterPro" id="IPR016032">
    <property type="entry name" value="Sig_transdc_resp-reg_C-effctor"/>
</dbReference>
<keyword evidence="1" id="KW-0238">DNA-binding</keyword>
<organism evidence="4 5">
    <name type="scientific">Methylobacterium soli</name>
    <dbReference type="NCBI Taxonomy" id="553447"/>
    <lineage>
        <taxon>Bacteria</taxon>
        <taxon>Pseudomonadati</taxon>
        <taxon>Pseudomonadota</taxon>
        <taxon>Alphaproteobacteria</taxon>
        <taxon>Hyphomicrobiales</taxon>
        <taxon>Methylobacteriaceae</taxon>
        <taxon>Methylobacterium</taxon>
    </lineage>
</organism>
<evidence type="ECO:0000259" key="3">
    <source>
        <dbReference type="Pfam" id="PF00486"/>
    </source>
</evidence>
<sequence>MSSRAAAASTATSPTAGTIRTRSARTCPTTIRTATATTCAASRSRRAAAPHLPDSAAWRLPEMDPHNLTRAQVIALTEERDTLKEALRQMEQAMAPVMQLPREWRLTACETKFLFAIRAVAPNVAHKERVLVAMYGVLDQDMPEQKVIDVYACKVRRKLMEAQTQIHVETVWGRGYRLSPESLARLDAAIESTRAPTTWPAGLPLLVAAE</sequence>
<evidence type="ECO:0000313" key="4">
    <source>
        <dbReference type="EMBL" id="KAB1075422.1"/>
    </source>
</evidence>
<dbReference type="AlphaFoldDB" id="A0A6L3SVJ7"/>
<name>A0A6L3SVJ7_9HYPH</name>
<dbReference type="Pfam" id="PF00486">
    <property type="entry name" value="Trans_reg_C"/>
    <property type="match status" value="1"/>
</dbReference>
<proteinExistence type="predicted"/>
<evidence type="ECO:0000256" key="2">
    <source>
        <dbReference type="SAM" id="MobiDB-lite"/>
    </source>
</evidence>
<dbReference type="Gene3D" id="1.10.10.10">
    <property type="entry name" value="Winged helix-like DNA-binding domain superfamily/Winged helix DNA-binding domain"/>
    <property type="match status" value="1"/>
</dbReference>
<accession>A0A6L3SVJ7</accession>
<reference evidence="4 5" key="1">
    <citation type="submission" date="2019-09" db="EMBL/GenBank/DDBJ databases">
        <title>YIM 48816 draft genome.</title>
        <authorList>
            <person name="Jiang L."/>
        </authorList>
    </citation>
    <scope>NUCLEOTIDE SEQUENCE [LARGE SCALE GENOMIC DNA]</scope>
    <source>
        <strain evidence="4 5">YIM 48816</strain>
    </source>
</reference>
<feature type="domain" description="OmpR/PhoB-type" evidence="3">
    <location>
        <begin position="104"/>
        <end position="178"/>
    </location>
</feature>
<evidence type="ECO:0000313" key="5">
    <source>
        <dbReference type="Proteomes" id="UP000474159"/>
    </source>
</evidence>
<dbReference type="GO" id="GO:0006355">
    <property type="term" value="P:regulation of DNA-templated transcription"/>
    <property type="evidence" value="ECO:0007669"/>
    <property type="project" value="InterPro"/>
</dbReference>
<comment type="caution">
    <text evidence="4">The sequence shown here is derived from an EMBL/GenBank/DDBJ whole genome shotgun (WGS) entry which is preliminary data.</text>
</comment>
<keyword evidence="5" id="KW-1185">Reference proteome</keyword>
<dbReference type="EMBL" id="VZZK01000034">
    <property type="protein sequence ID" value="KAB1075422.1"/>
    <property type="molecule type" value="Genomic_DNA"/>
</dbReference>
<protein>
    <submittedName>
        <fullName evidence="4">Helix-turn-helix domain-containing protein</fullName>
    </submittedName>
</protein>
<dbReference type="InterPro" id="IPR036388">
    <property type="entry name" value="WH-like_DNA-bd_sf"/>
</dbReference>
<feature type="region of interest" description="Disordered" evidence="2">
    <location>
        <begin position="1"/>
        <end position="25"/>
    </location>
</feature>
<dbReference type="GO" id="GO:0000160">
    <property type="term" value="P:phosphorelay signal transduction system"/>
    <property type="evidence" value="ECO:0007669"/>
    <property type="project" value="InterPro"/>
</dbReference>
<dbReference type="Proteomes" id="UP000474159">
    <property type="component" value="Unassembled WGS sequence"/>
</dbReference>
<evidence type="ECO:0000256" key="1">
    <source>
        <dbReference type="ARBA" id="ARBA00023125"/>
    </source>
</evidence>
<dbReference type="GO" id="GO:0003677">
    <property type="term" value="F:DNA binding"/>
    <property type="evidence" value="ECO:0007669"/>
    <property type="project" value="UniProtKB-KW"/>
</dbReference>
<dbReference type="OrthoDB" id="8237486at2"/>